<gene>
    <name evidence="1" type="ORF">AB4829_12565</name>
</gene>
<dbReference type="EMBL" id="JBITPR010000035">
    <property type="protein sequence ID" value="MFI7871423.1"/>
    <property type="molecule type" value="Genomic_DNA"/>
</dbReference>
<dbReference type="RefSeq" id="WP_258009005.1">
    <property type="nucleotide sequence ID" value="NZ_JBITPR010000035.1"/>
</dbReference>
<protein>
    <submittedName>
        <fullName evidence="1">Uncharacterized protein</fullName>
    </submittedName>
</protein>
<dbReference type="Proteomes" id="UP001614264">
    <property type="component" value="Unassembled WGS sequence"/>
</dbReference>
<evidence type="ECO:0000313" key="1">
    <source>
        <dbReference type="EMBL" id="MFI7871423.1"/>
    </source>
</evidence>
<proteinExistence type="predicted"/>
<accession>A0ABW8B986</accession>
<sequence>MRPNDQDPYLYKSTGAWRTPFAGRAEVSWFFTERRDYNLFA</sequence>
<name>A0ABW8B986_9ACTN</name>
<reference evidence="1 2" key="1">
    <citation type="submission" date="2024-07" db="EMBL/GenBank/DDBJ databases">
        <title>Whole genome sequencing of Prodigiosin pigment-producing Streptomyces salinarius isolated from rhizosphere soil of Arachis hypogaea.</title>
        <authorList>
            <person name="Vidhya A."/>
            <person name="Ramya S."/>
        </authorList>
    </citation>
    <scope>NUCLEOTIDE SEQUENCE [LARGE SCALE GENOMIC DNA]</scope>
    <source>
        <strain evidence="1 2">VRMG2420</strain>
    </source>
</reference>
<organism evidence="1 2">
    <name type="scientific">Streptomyces salinarius</name>
    <dbReference type="NCBI Taxonomy" id="2762598"/>
    <lineage>
        <taxon>Bacteria</taxon>
        <taxon>Bacillati</taxon>
        <taxon>Actinomycetota</taxon>
        <taxon>Actinomycetes</taxon>
        <taxon>Kitasatosporales</taxon>
        <taxon>Streptomycetaceae</taxon>
        <taxon>Streptomyces</taxon>
    </lineage>
</organism>
<keyword evidence="2" id="KW-1185">Reference proteome</keyword>
<evidence type="ECO:0000313" key="2">
    <source>
        <dbReference type="Proteomes" id="UP001614264"/>
    </source>
</evidence>
<comment type="caution">
    <text evidence="1">The sequence shown here is derived from an EMBL/GenBank/DDBJ whole genome shotgun (WGS) entry which is preliminary data.</text>
</comment>